<name>A0A0S8FTL8_UNCW3</name>
<dbReference type="Pfam" id="PF01364">
    <property type="entry name" value="Peptidase_C25"/>
    <property type="match status" value="1"/>
</dbReference>
<organism evidence="4 5">
    <name type="scientific">candidate division WOR_3 bacterium SM23_42</name>
    <dbReference type="NCBI Taxonomy" id="1703779"/>
    <lineage>
        <taxon>Bacteria</taxon>
        <taxon>Bacteria division WOR-3</taxon>
    </lineage>
</organism>
<comment type="caution">
    <text evidence="4">The sequence shown here is derived from an EMBL/GenBank/DDBJ whole genome shotgun (WGS) entry which is preliminary data.</text>
</comment>
<dbReference type="PATRIC" id="fig|1703779.3.peg.46"/>
<dbReference type="Gene3D" id="3.40.50.1460">
    <property type="match status" value="1"/>
</dbReference>
<protein>
    <recommendedName>
        <fullName evidence="6">Gingipain domain-containing protein</fullName>
    </recommendedName>
</protein>
<reference evidence="4 5" key="1">
    <citation type="journal article" date="2015" name="Microbiome">
        <title>Genomic resolution of linkages in carbon, nitrogen, and sulfur cycling among widespread estuary sediment bacteria.</title>
        <authorList>
            <person name="Baker B.J."/>
            <person name="Lazar C.S."/>
            <person name="Teske A.P."/>
            <person name="Dick G.J."/>
        </authorList>
    </citation>
    <scope>NUCLEOTIDE SEQUENCE [LARGE SCALE GENOMIC DNA]</scope>
    <source>
        <strain evidence="4">SM23_42</strain>
    </source>
</reference>
<dbReference type="GO" id="GO:0006508">
    <property type="term" value="P:proteolysis"/>
    <property type="evidence" value="ECO:0007669"/>
    <property type="project" value="InterPro"/>
</dbReference>
<dbReference type="Gene3D" id="2.60.40.4070">
    <property type="match status" value="1"/>
</dbReference>
<dbReference type="STRING" id="1703779.AMJ83_08180"/>
<dbReference type="Gene3D" id="2.60.40.10">
    <property type="entry name" value="Immunoglobulins"/>
    <property type="match status" value="1"/>
</dbReference>
<dbReference type="Pfam" id="PF13860">
    <property type="entry name" value="FlgD_ig"/>
    <property type="match status" value="1"/>
</dbReference>
<dbReference type="InterPro" id="IPR029030">
    <property type="entry name" value="Caspase-like_dom_sf"/>
</dbReference>
<dbReference type="InterPro" id="IPR013783">
    <property type="entry name" value="Ig-like_fold"/>
</dbReference>
<dbReference type="InterPro" id="IPR001769">
    <property type="entry name" value="Gingipain"/>
</dbReference>
<evidence type="ECO:0008006" key="6">
    <source>
        <dbReference type="Google" id="ProtNLM"/>
    </source>
</evidence>
<evidence type="ECO:0000313" key="4">
    <source>
        <dbReference type="EMBL" id="KPK63131.1"/>
    </source>
</evidence>
<dbReference type="Gene3D" id="3.40.50.10390">
    <property type="entry name" value="Gingipain r, domain 1"/>
    <property type="match status" value="1"/>
</dbReference>
<evidence type="ECO:0000313" key="5">
    <source>
        <dbReference type="Proteomes" id="UP000051373"/>
    </source>
</evidence>
<feature type="domain" description="FlgD/Vpr Ig-like" evidence="3">
    <location>
        <begin position="471"/>
        <end position="532"/>
    </location>
</feature>
<proteinExistence type="predicted"/>
<dbReference type="SUPFAM" id="SSF52129">
    <property type="entry name" value="Caspase-like"/>
    <property type="match status" value="1"/>
</dbReference>
<dbReference type="InterPro" id="IPR029031">
    <property type="entry name" value="Gingipain_N_sf"/>
</dbReference>
<feature type="domain" description="Gingipain" evidence="2">
    <location>
        <begin position="24"/>
        <end position="349"/>
    </location>
</feature>
<sequence length="544" mass="60549">MKRCLLAIIALGTLISAQEIGARYLIITHDNFYDAIKPLAQWKHRKGMRTKVVKLSQIGSSTAQIHDYVENAYDNWQIPPEFLLLVGAPNYIPFYYYGGGWNSYYSDNYYTNMDSDVYNEILSGRLTVHSVDEAQTVVNKILLYEMTPDISDSLWFTNACLIVREDYDSDDTIYWNDINHAKNLMRSHGYDVIDTLSRSAGDNAYDVVEAVNEGRAFVLYRGSGTNNWGSPFGVYPDQTQNGTKLPIVLSITCRTIGTSTTPATAEKWLLTGTPSLPRGGAGYFATTTTIMNGAYLRSATCRGFFNALFQQGKRTFGEACEGGRMNVYTLYGSTSEYRGFTTLGDPEMNIWTAIPEPLEVSHDPALSLDDDSLRVRIHFDDAPLESALVCVVLDTLVYQHGYTTSNGDIIFYFDTLDIGMMDITVTARNKIPYLDSIPIIMTGVEKEMNLSASGLQNFAVYPNPFSGVTDIRYVMSDKCRGVELKIYDAMGRVVRSFHVGPGAPGGSISWHGDDDAGRKLPGGVYFIHTSTTDERRSIAVVLFE</sequence>
<dbReference type="AlphaFoldDB" id="A0A0S8FTL8"/>
<keyword evidence="1" id="KW-0732">Signal</keyword>
<dbReference type="InterPro" id="IPR025965">
    <property type="entry name" value="FlgD/Vpr_Ig-like"/>
</dbReference>
<evidence type="ECO:0000256" key="1">
    <source>
        <dbReference type="ARBA" id="ARBA00022729"/>
    </source>
</evidence>
<evidence type="ECO:0000259" key="3">
    <source>
        <dbReference type="Pfam" id="PF13860"/>
    </source>
</evidence>
<dbReference type="EMBL" id="LJUJ01000018">
    <property type="protein sequence ID" value="KPK63131.1"/>
    <property type="molecule type" value="Genomic_DNA"/>
</dbReference>
<accession>A0A0S8FTL8</accession>
<evidence type="ECO:0000259" key="2">
    <source>
        <dbReference type="Pfam" id="PF01364"/>
    </source>
</evidence>
<gene>
    <name evidence="4" type="ORF">AMJ83_08180</name>
</gene>
<dbReference type="GO" id="GO:0008234">
    <property type="term" value="F:cysteine-type peptidase activity"/>
    <property type="evidence" value="ECO:0007669"/>
    <property type="project" value="InterPro"/>
</dbReference>
<dbReference type="Proteomes" id="UP000051373">
    <property type="component" value="Unassembled WGS sequence"/>
</dbReference>